<dbReference type="Pfam" id="PF14244">
    <property type="entry name" value="Retrotran_gag_3"/>
    <property type="match status" value="1"/>
</dbReference>
<evidence type="ECO:0000259" key="2">
    <source>
        <dbReference type="Pfam" id="PF14244"/>
    </source>
</evidence>
<dbReference type="InterPro" id="IPR029472">
    <property type="entry name" value="Copia-like_N"/>
</dbReference>
<dbReference type="AlphaFoldDB" id="A0A6N2NK22"/>
<feature type="domain" description="Retrotransposon Copia-like N-terminal" evidence="2">
    <location>
        <begin position="26"/>
        <end position="69"/>
    </location>
</feature>
<dbReference type="PANTHER" id="PTHR37610:SF40">
    <property type="entry name" value="OS01G0909600 PROTEIN"/>
    <property type="match status" value="1"/>
</dbReference>
<protein>
    <recommendedName>
        <fullName evidence="2">Retrotransposon Copia-like N-terminal domain-containing protein</fullName>
    </recommendedName>
</protein>
<accession>A0A6N2NK22</accession>
<evidence type="ECO:0000313" key="3">
    <source>
        <dbReference type="EMBL" id="VFU62923.1"/>
    </source>
</evidence>
<dbReference type="PANTHER" id="PTHR37610">
    <property type="entry name" value="CCHC-TYPE DOMAIN-CONTAINING PROTEIN"/>
    <property type="match status" value="1"/>
</dbReference>
<reference evidence="3" key="1">
    <citation type="submission" date="2019-03" db="EMBL/GenBank/DDBJ databases">
        <authorList>
            <person name="Mank J."/>
            <person name="Almeida P."/>
        </authorList>
    </citation>
    <scope>NUCLEOTIDE SEQUENCE</scope>
    <source>
        <strain evidence="3">78183</strain>
    </source>
</reference>
<gene>
    <name evidence="3" type="ORF">SVIM_LOCUS476974</name>
</gene>
<dbReference type="EMBL" id="CAADRP010002174">
    <property type="protein sequence ID" value="VFU62923.1"/>
    <property type="molecule type" value="Genomic_DNA"/>
</dbReference>
<feature type="region of interest" description="Disordered" evidence="1">
    <location>
        <begin position="307"/>
        <end position="360"/>
    </location>
</feature>
<sequence>MTTPTNDDGVVVKNTTVTLPSLHMQDVSSLLTPEKLDGTNYVEWALNAQNKIRGRKRWGFISGTKAAPNDTNSEEYEAWEDDNCLIKSWLLDAMNKDIRSIFLRLPTAKEIWDMAKQTYSVSQDASKSYQLYCEVISVRQNGSSVIYYWGKLQKLWQEIDAIDDCAMSCKADIEIYTTKVNSQRVYIFLAGLDSSLDGVRGRVLATVPLPNLQVTYAMVCAEANRQDTMMGGISTNGTAMATRRISTRQDNKKGTRKCTHCNGDNHVVDTCFKLHALPTSVPTDENNTTMDTPAAVDSCLQDKTMDIGTANDPCSQDSNEHYEQSHQPLDSTLPPNAPANSSPESLLIPTPQRFLEHQED</sequence>
<organism evidence="3">
    <name type="scientific">Salix viminalis</name>
    <name type="common">Common osier</name>
    <name type="synonym">Basket willow</name>
    <dbReference type="NCBI Taxonomy" id="40686"/>
    <lineage>
        <taxon>Eukaryota</taxon>
        <taxon>Viridiplantae</taxon>
        <taxon>Streptophyta</taxon>
        <taxon>Embryophyta</taxon>
        <taxon>Tracheophyta</taxon>
        <taxon>Spermatophyta</taxon>
        <taxon>Magnoliopsida</taxon>
        <taxon>eudicotyledons</taxon>
        <taxon>Gunneridae</taxon>
        <taxon>Pentapetalae</taxon>
        <taxon>rosids</taxon>
        <taxon>fabids</taxon>
        <taxon>Malpighiales</taxon>
        <taxon>Salicaceae</taxon>
        <taxon>Saliceae</taxon>
        <taxon>Salix</taxon>
    </lineage>
</organism>
<name>A0A6N2NK22_SALVM</name>
<proteinExistence type="predicted"/>
<evidence type="ECO:0000256" key="1">
    <source>
        <dbReference type="SAM" id="MobiDB-lite"/>
    </source>
</evidence>